<dbReference type="RefSeq" id="XP_001224399.1">
    <property type="nucleotide sequence ID" value="XM_001224398.1"/>
</dbReference>
<dbReference type="GeneID" id="4392277"/>
<evidence type="ECO:0008006" key="3">
    <source>
        <dbReference type="Google" id="ProtNLM"/>
    </source>
</evidence>
<dbReference type="AlphaFoldDB" id="Q2GZ61"/>
<evidence type="ECO:0000313" key="1">
    <source>
        <dbReference type="EMBL" id="EAQ88566.1"/>
    </source>
</evidence>
<organism evidence="1 2">
    <name type="scientific">Chaetomium globosum (strain ATCC 6205 / CBS 148.51 / DSM 1962 / NBRC 6347 / NRRL 1970)</name>
    <name type="common">Soil fungus</name>
    <dbReference type="NCBI Taxonomy" id="306901"/>
    <lineage>
        <taxon>Eukaryota</taxon>
        <taxon>Fungi</taxon>
        <taxon>Dikarya</taxon>
        <taxon>Ascomycota</taxon>
        <taxon>Pezizomycotina</taxon>
        <taxon>Sordariomycetes</taxon>
        <taxon>Sordariomycetidae</taxon>
        <taxon>Sordariales</taxon>
        <taxon>Chaetomiaceae</taxon>
        <taxon>Chaetomium</taxon>
    </lineage>
</organism>
<evidence type="ECO:0000313" key="2">
    <source>
        <dbReference type="Proteomes" id="UP000001056"/>
    </source>
</evidence>
<protein>
    <recommendedName>
        <fullName evidence="3">ATP-dependent DNA helicase</fullName>
    </recommendedName>
</protein>
<dbReference type="HOGENOM" id="CLU_1219573_0_0_1"/>
<keyword evidence="2" id="KW-1185">Reference proteome</keyword>
<gene>
    <name evidence="1" type="ORF">CHGG_05185</name>
</gene>
<name>Q2GZ61_CHAGB</name>
<sequence length="227" mass="24597">MALGKNSIALLAHLAAVKEFSLYCCSGAHALFLVRNSGVLDSGGGVLAKASLHDMFRLKDGLHTLLLTGASGNAAALIGGVTLHSATNIGFEGKNEVARNVSEEEKLRWKNMVMLIVDEISQGPRRTEIREGCKAPSCAQAVPPVHGRRHPPRTDGLRAITPLNQDRWDLNMAAVVQWARAHGKHISIFVAKHDTESGKRLRVEELGDVLRHGDDSQLPTPGLFFYA</sequence>
<dbReference type="Proteomes" id="UP000001056">
    <property type="component" value="Unassembled WGS sequence"/>
</dbReference>
<accession>Q2GZ61</accession>
<dbReference type="EMBL" id="CH408032">
    <property type="protein sequence ID" value="EAQ88566.1"/>
    <property type="molecule type" value="Genomic_DNA"/>
</dbReference>
<dbReference type="VEuPathDB" id="FungiDB:CHGG_05185"/>
<dbReference type="OrthoDB" id="5103340at2759"/>
<dbReference type="eggNOG" id="ENOG502S808">
    <property type="taxonomic scope" value="Eukaryota"/>
</dbReference>
<reference evidence="2" key="1">
    <citation type="journal article" date="2015" name="Genome Announc.">
        <title>Draft genome sequence of the cellulolytic fungus Chaetomium globosum.</title>
        <authorList>
            <person name="Cuomo C.A."/>
            <person name="Untereiner W.A."/>
            <person name="Ma L.-J."/>
            <person name="Grabherr M."/>
            <person name="Birren B.W."/>
        </authorList>
    </citation>
    <scope>NUCLEOTIDE SEQUENCE [LARGE SCALE GENOMIC DNA]</scope>
    <source>
        <strain evidence="2">ATCC 6205 / CBS 148.51 / DSM 1962 / NBRC 6347 / NRRL 1970</strain>
    </source>
</reference>
<proteinExistence type="predicted"/>
<dbReference type="InParanoid" id="Q2GZ61"/>